<dbReference type="Proteomes" id="UP000823769">
    <property type="component" value="Unassembled WGS sequence"/>
</dbReference>
<reference evidence="1" key="1">
    <citation type="submission" date="2020-10" db="EMBL/GenBank/DDBJ databases">
        <authorList>
            <person name="Gilroy R."/>
        </authorList>
    </citation>
    <scope>NUCLEOTIDE SEQUENCE</scope>
    <source>
        <strain evidence="1">B3-1481</strain>
    </source>
</reference>
<accession>A0A9D9NNZ1</accession>
<name>A0A9D9NNZ1_9BACT</name>
<dbReference type="AlphaFoldDB" id="A0A9D9NNZ1"/>
<sequence length="560" mass="62559">MRKSFLALAAAALCCLSCIEINYGVGSDLIPQNQRYKIYTRTIPIENITMEMADSLSGYSNTRITVGAVRDDLFGLTTRTGVITLIPMFQDTLDLGKNQIYKGFHFAAARDTLSSSRADQEHIFQTFRVYELAEPTDVSVNYDCNRPVEHLGENLAKSTIIYNGGDSLSFNFSDEFGKRCLEDLAKNGVGDIDSYLERFPGIYIEADAPAGDGGRINMFRLQVDYDSKNYYIRGNHASLNFSAEFDGVRKDTTLMFYYGATDFYDLDSLFRTTGNGSFPQYALNLTSQETEALAGQAGEKLYVEGGGGLKPRITGLELKHLAEDAIREAGGDPATSVINKASVILPFEFPEDYNDMDHWPQVLSPTCRIITEPDEDGEGGMATFMSLSDSSDENANLGDVNRSTLKYSPDITYHVQSLVRIDENDTSDEQTKKLLNGSYDVWFLIMANELIETTDVSSSSTNDLYSYLAYQNYYNSIYGYGGYGYGYGYGGYSDYYSNYYTYAMLAAMYSNANTTTQTETVMLDKDRYYNATLNGPDYPDESLVPQLRITFAIPMEEADY</sequence>
<proteinExistence type="predicted"/>
<dbReference type="EMBL" id="JADILW010000070">
    <property type="protein sequence ID" value="MBO8480467.1"/>
    <property type="molecule type" value="Genomic_DNA"/>
</dbReference>
<evidence type="ECO:0008006" key="3">
    <source>
        <dbReference type="Google" id="ProtNLM"/>
    </source>
</evidence>
<gene>
    <name evidence="1" type="ORF">IAB76_05095</name>
</gene>
<evidence type="ECO:0000313" key="2">
    <source>
        <dbReference type="Proteomes" id="UP000823769"/>
    </source>
</evidence>
<evidence type="ECO:0000313" key="1">
    <source>
        <dbReference type="EMBL" id="MBO8480467.1"/>
    </source>
</evidence>
<comment type="caution">
    <text evidence="1">The sequence shown here is derived from an EMBL/GenBank/DDBJ whole genome shotgun (WGS) entry which is preliminary data.</text>
</comment>
<protein>
    <recommendedName>
        <fullName evidence="3">DUF4270 domain-containing protein</fullName>
    </recommendedName>
</protein>
<reference evidence="1" key="2">
    <citation type="journal article" date="2021" name="PeerJ">
        <title>Extensive microbial diversity within the chicken gut microbiome revealed by metagenomics and culture.</title>
        <authorList>
            <person name="Gilroy R."/>
            <person name="Ravi A."/>
            <person name="Getino M."/>
            <person name="Pursley I."/>
            <person name="Horton D.L."/>
            <person name="Alikhan N.F."/>
            <person name="Baker D."/>
            <person name="Gharbi K."/>
            <person name="Hall N."/>
            <person name="Watson M."/>
            <person name="Adriaenssens E.M."/>
            <person name="Foster-Nyarko E."/>
            <person name="Jarju S."/>
            <person name="Secka A."/>
            <person name="Antonio M."/>
            <person name="Oren A."/>
            <person name="Chaudhuri R.R."/>
            <person name="La Ragione R."/>
            <person name="Hildebrand F."/>
            <person name="Pallen M.J."/>
        </authorList>
    </citation>
    <scope>NUCLEOTIDE SEQUENCE</scope>
    <source>
        <strain evidence="1">B3-1481</strain>
    </source>
</reference>
<organism evidence="1 2">
    <name type="scientific">Candidatus Cryptobacteroides avistercoris</name>
    <dbReference type="NCBI Taxonomy" id="2840758"/>
    <lineage>
        <taxon>Bacteria</taxon>
        <taxon>Pseudomonadati</taxon>
        <taxon>Bacteroidota</taxon>
        <taxon>Bacteroidia</taxon>
        <taxon>Bacteroidales</taxon>
        <taxon>Candidatus Cryptobacteroides</taxon>
    </lineage>
</organism>